<feature type="region of interest" description="Disordered" evidence="1">
    <location>
        <begin position="123"/>
        <end position="142"/>
    </location>
</feature>
<dbReference type="WBParaSite" id="L893_g28123.t1">
    <property type="protein sequence ID" value="L893_g28123.t1"/>
    <property type="gene ID" value="L893_g28123"/>
</dbReference>
<sequence>MEADTMPRESAVRLSADTKLSGDVSEVGLLLQLHRTTSDKLAENLGNNDDSSARELTRFLTYHDLLQNQPKCERDSCGGEFRLTKLANCADRYHWRCADCHRVKKTTRFLFFQIKTSFARHPIHGPLLGDEPHHPPGNSAPR</sequence>
<name>A0A1I7ZMU8_9BILA</name>
<accession>A0A1I7ZMU8</accession>
<dbReference type="Proteomes" id="UP000095287">
    <property type="component" value="Unplaced"/>
</dbReference>
<evidence type="ECO:0000256" key="1">
    <source>
        <dbReference type="SAM" id="MobiDB-lite"/>
    </source>
</evidence>
<organism evidence="2 3">
    <name type="scientific">Steinernema glaseri</name>
    <dbReference type="NCBI Taxonomy" id="37863"/>
    <lineage>
        <taxon>Eukaryota</taxon>
        <taxon>Metazoa</taxon>
        <taxon>Ecdysozoa</taxon>
        <taxon>Nematoda</taxon>
        <taxon>Chromadorea</taxon>
        <taxon>Rhabditida</taxon>
        <taxon>Tylenchina</taxon>
        <taxon>Panagrolaimomorpha</taxon>
        <taxon>Strongyloidoidea</taxon>
        <taxon>Steinernematidae</taxon>
        <taxon>Steinernema</taxon>
    </lineage>
</organism>
<evidence type="ECO:0000313" key="3">
    <source>
        <dbReference type="WBParaSite" id="L893_g28123.t1"/>
    </source>
</evidence>
<proteinExistence type="predicted"/>
<protein>
    <submittedName>
        <fullName evidence="3">TAZ-type domain-containing protein</fullName>
    </submittedName>
</protein>
<evidence type="ECO:0000313" key="2">
    <source>
        <dbReference type="Proteomes" id="UP000095287"/>
    </source>
</evidence>
<reference evidence="3" key="1">
    <citation type="submission" date="2016-11" db="UniProtKB">
        <authorList>
            <consortium name="WormBaseParasite"/>
        </authorList>
    </citation>
    <scope>IDENTIFICATION</scope>
</reference>
<keyword evidence="2" id="KW-1185">Reference proteome</keyword>
<dbReference type="AlphaFoldDB" id="A0A1I7ZMU8"/>